<dbReference type="GO" id="GO:0016787">
    <property type="term" value="F:hydrolase activity"/>
    <property type="evidence" value="ECO:0007669"/>
    <property type="project" value="InterPro"/>
</dbReference>
<evidence type="ECO:0000259" key="1">
    <source>
        <dbReference type="Pfam" id="PF04851"/>
    </source>
</evidence>
<dbReference type="InterPro" id="IPR050742">
    <property type="entry name" value="Helicase_Restrict-Modif_Enz"/>
</dbReference>
<dbReference type="GO" id="GO:0003677">
    <property type="term" value="F:DNA binding"/>
    <property type="evidence" value="ECO:0007669"/>
    <property type="project" value="InterPro"/>
</dbReference>
<dbReference type="InterPro" id="IPR006935">
    <property type="entry name" value="Helicase/UvrB_N"/>
</dbReference>
<dbReference type="Proteomes" id="UP000190198">
    <property type="component" value="Unassembled WGS sequence"/>
</dbReference>
<feature type="domain" description="Helicase/UvrB N-terminal" evidence="1">
    <location>
        <begin position="2"/>
        <end position="97"/>
    </location>
</feature>
<sequence length="98" mass="11364">MAAVDYSRLSESMPRSRLLFVAHREEILDQSLATFRYALREPSFGEKWIGKHRPKKFDHVFASIQSLNAKEYANLEPDHFDIVVIDEFHHAAAASYNK</sequence>
<evidence type="ECO:0000313" key="2">
    <source>
        <dbReference type="EMBL" id="OOZ40050.1"/>
    </source>
</evidence>
<keyword evidence="3" id="KW-1185">Reference proteome</keyword>
<dbReference type="PANTHER" id="PTHR47396:SF1">
    <property type="entry name" value="ATP-DEPENDENT HELICASE IRC3-RELATED"/>
    <property type="match status" value="1"/>
</dbReference>
<comment type="caution">
    <text evidence="2">The sequence shown here is derived from an EMBL/GenBank/DDBJ whole genome shotgun (WGS) entry which is preliminary data.</text>
</comment>
<dbReference type="GO" id="GO:0005829">
    <property type="term" value="C:cytosol"/>
    <property type="evidence" value="ECO:0007669"/>
    <property type="project" value="TreeGrafter"/>
</dbReference>
<dbReference type="PANTHER" id="PTHR47396">
    <property type="entry name" value="TYPE I RESTRICTION ENZYME ECOKI R PROTEIN"/>
    <property type="match status" value="1"/>
</dbReference>
<dbReference type="GO" id="GO:0005524">
    <property type="term" value="F:ATP binding"/>
    <property type="evidence" value="ECO:0007669"/>
    <property type="project" value="InterPro"/>
</dbReference>
<reference evidence="2 3" key="1">
    <citation type="submission" date="2016-11" db="EMBL/GenBank/DDBJ databases">
        <title>Mixed transmission modes and dynamic genome evolution in an obligate animal-bacterial symbiosis.</title>
        <authorList>
            <person name="Russell S.L."/>
            <person name="Corbett-Detig R.B."/>
            <person name="Cavanaugh C.M."/>
        </authorList>
    </citation>
    <scope>NUCLEOTIDE SEQUENCE [LARGE SCALE GENOMIC DNA]</scope>
    <source>
        <strain evidence="2">Sp-SM6</strain>
    </source>
</reference>
<dbReference type="EMBL" id="MPRK01000102">
    <property type="protein sequence ID" value="OOZ40050.1"/>
    <property type="molecule type" value="Genomic_DNA"/>
</dbReference>
<name>A0A1T2L4T9_9GAMM</name>
<dbReference type="Gene3D" id="3.40.50.300">
    <property type="entry name" value="P-loop containing nucleotide triphosphate hydrolases"/>
    <property type="match status" value="1"/>
</dbReference>
<protein>
    <recommendedName>
        <fullName evidence="1">Helicase/UvrB N-terminal domain-containing protein</fullName>
    </recommendedName>
</protein>
<proteinExistence type="predicted"/>
<dbReference type="InterPro" id="IPR027417">
    <property type="entry name" value="P-loop_NTPase"/>
</dbReference>
<dbReference type="AlphaFoldDB" id="A0A1T2L4T9"/>
<organism evidence="2 3">
    <name type="scientific">Solemya elarraichensis gill symbiont</name>
    <dbReference type="NCBI Taxonomy" id="1918949"/>
    <lineage>
        <taxon>Bacteria</taxon>
        <taxon>Pseudomonadati</taxon>
        <taxon>Pseudomonadota</taxon>
        <taxon>Gammaproteobacteria</taxon>
        <taxon>sulfur-oxidizing symbionts</taxon>
    </lineage>
</organism>
<evidence type="ECO:0000313" key="3">
    <source>
        <dbReference type="Proteomes" id="UP000190198"/>
    </source>
</evidence>
<dbReference type="SUPFAM" id="SSF52540">
    <property type="entry name" value="P-loop containing nucleoside triphosphate hydrolases"/>
    <property type="match status" value="1"/>
</dbReference>
<dbReference type="Pfam" id="PF04851">
    <property type="entry name" value="ResIII"/>
    <property type="match status" value="1"/>
</dbReference>
<gene>
    <name evidence="2" type="ORF">BOW52_06425</name>
</gene>
<accession>A0A1T2L4T9</accession>